<dbReference type="AlphaFoldDB" id="A0A368W290"/>
<dbReference type="InterPro" id="IPR052032">
    <property type="entry name" value="ATP-dep_AA_Ligase"/>
</dbReference>
<evidence type="ECO:0000259" key="5">
    <source>
        <dbReference type="PROSITE" id="PS50975"/>
    </source>
</evidence>
<dbReference type="Proteomes" id="UP000252415">
    <property type="component" value="Unassembled WGS sequence"/>
</dbReference>
<evidence type="ECO:0000256" key="3">
    <source>
        <dbReference type="ARBA" id="ARBA00022840"/>
    </source>
</evidence>
<evidence type="ECO:0000313" key="6">
    <source>
        <dbReference type="EMBL" id="RCW48820.1"/>
    </source>
</evidence>
<dbReference type="GO" id="GO:0046872">
    <property type="term" value="F:metal ion binding"/>
    <property type="evidence" value="ECO:0007669"/>
    <property type="project" value="InterPro"/>
</dbReference>
<dbReference type="InterPro" id="IPR011761">
    <property type="entry name" value="ATP-grasp"/>
</dbReference>
<dbReference type="EMBL" id="QPJD01000005">
    <property type="protein sequence ID" value="RCW48820.1"/>
    <property type="molecule type" value="Genomic_DNA"/>
</dbReference>
<evidence type="ECO:0000256" key="4">
    <source>
        <dbReference type="PROSITE-ProRule" id="PRU00409"/>
    </source>
</evidence>
<dbReference type="Gene3D" id="3.30.470.20">
    <property type="entry name" value="ATP-grasp fold, B domain"/>
    <property type="match status" value="1"/>
</dbReference>
<accession>A0A368W290</accession>
<keyword evidence="1" id="KW-0436">Ligase</keyword>
<evidence type="ECO:0000256" key="2">
    <source>
        <dbReference type="ARBA" id="ARBA00022741"/>
    </source>
</evidence>
<dbReference type="Pfam" id="PF13535">
    <property type="entry name" value="ATP-grasp_4"/>
    <property type="match status" value="1"/>
</dbReference>
<dbReference type="PANTHER" id="PTHR43585:SF2">
    <property type="entry name" value="ATP-GRASP ENZYME FSQD"/>
    <property type="match status" value="1"/>
</dbReference>
<gene>
    <name evidence="6" type="ORF">DFP97_1052</name>
</gene>
<keyword evidence="3 4" id="KW-0067">ATP-binding</keyword>
<feature type="domain" description="ATP-grasp" evidence="5">
    <location>
        <begin position="146"/>
        <end position="356"/>
    </location>
</feature>
<protein>
    <submittedName>
        <fullName evidence="6">ATP-grasp domain-containing protein</fullName>
    </submittedName>
</protein>
<dbReference type="GO" id="GO:0005524">
    <property type="term" value="F:ATP binding"/>
    <property type="evidence" value="ECO:0007669"/>
    <property type="project" value="UniProtKB-UniRule"/>
</dbReference>
<keyword evidence="2 4" id="KW-0547">Nucleotide-binding</keyword>
<organism evidence="6 7">
    <name type="scientific">Paenibacillus prosopidis</name>
    <dbReference type="NCBI Taxonomy" id="630520"/>
    <lineage>
        <taxon>Bacteria</taxon>
        <taxon>Bacillati</taxon>
        <taxon>Bacillota</taxon>
        <taxon>Bacilli</taxon>
        <taxon>Bacillales</taxon>
        <taxon>Paenibacillaceae</taxon>
        <taxon>Paenibacillus</taxon>
    </lineage>
</organism>
<dbReference type="GO" id="GO:0016874">
    <property type="term" value="F:ligase activity"/>
    <property type="evidence" value="ECO:0007669"/>
    <property type="project" value="UniProtKB-KW"/>
</dbReference>
<reference evidence="6 7" key="1">
    <citation type="submission" date="2018-07" db="EMBL/GenBank/DDBJ databases">
        <title>Genomic Encyclopedia of Type Strains, Phase III (KMG-III): the genomes of soil and plant-associated and newly described type strains.</title>
        <authorList>
            <person name="Whitman W."/>
        </authorList>
    </citation>
    <scope>NUCLEOTIDE SEQUENCE [LARGE SCALE GENOMIC DNA]</scope>
    <source>
        <strain evidence="6 7">CECT 7506</strain>
    </source>
</reference>
<name>A0A368W290_9BACL</name>
<dbReference type="PANTHER" id="PTHR43585">
    <property type="entry name" value="FUMIPYRROLE BIOSYNTHESIS PROTEIN C"/>
    <property type="match status" value="1"/>
</dbReference>
<evidence type="ECO:0000313" key="7">
    <source>
        <dbReference type="Proteomes" id="UP000252415"/>
    </source>
</evidence>
<evidence type="ECO:0000256" key="1">
    <source>
        <dbReference type="ARBA" id="ARBA00022598"/>
    </source>
</evidence>
<keyword evidence="7" id="KW-1185">Reference proteome</keyword>
<comment type="caution">
    <text evidence="6">The sequence shown here is derived from an EMBL/GenBank/DDBJ whole genome shotgun (WGS) entry which is preliminary data.</text>
</comment>
<proteinExistence type="predicted"/>
<dbReference type="SUPFAM" id="SSF56059">
    <property type="entry name" value="Glutathione synthetase ATP-binding domain-like"/>
    <property type="match status" value="1"/>
</dbReference>
<sequence length="452" mass="51844">MPTTGLKRANLPKGWDAKPRVYSFSNDDSRAAKFKTVGQASFHEEATGPYCQKERDSMIIVTKPYVSEVLADTLRRCKVPVLKADPVNIPMEEVMNLVSEQQFFDRYRSSHTPPSLLCNSEASLQVIGNNLQDHPTWKMVNLFKNKAAFRSFMQDEYPQFYFQTLELSSWDSIDPATLPYPIIVKPVIGYSSIGVYRVENAGKWNEVKRKVRQVLAEGADMYSADVVNTNELIIEQWIDGMEYAIDAYFDAAGEPVVLNVFARKFMDDGDTSDRIYYTGKHVIQEMLGPIFEFLSKIGKKLDLRNFPLHAEVRQTSEGSIVPVEINPFRFAGIGTTELGIHAYGINSYESFFQERKPDWESILSNMDDAVYSFFCAEFELRSGQIIRGFDHEGLKKHFQQILEYRIMPEEFNTFAVVFYRSETSLENHRLIRMNLDSYIIDKQVQHAGSMSS</sequence>
<dbReference type="PROSITE" id="PS50975">
    <property type="entry name" value="ATP_GRASP"/>
    <property type="match status" value="1"/>
</dbReference>